<dbReference type="CDD" id="cd07187">
    <property type="entry name" value="YvcK_like"/>
    <property type="match status" value="1"/>
</dbReference>
<dbReference type="RefSeq" id="WP_129183591.1">
    <property type="nucleotide sequence ID" value="NZ_JAGIOG010000001.1"/>
</dbReference>
<keyword evidence="1 2" id="KW-0963">Cytoplasm</keyword>
<name>A0A641AMW3_9ACTN</name>
<dbReference type="Pfam" id="PF01933">
    <property type="entry name" value="CofD"/>
    <property type="match status" value="1"/>
</dbReference>
<dbReference type="GO" id="GO:0005737">
    <property type="term" value="C:cytoplasm"/>
    <property type="evidence" value="ECO:0007669"/>
    <property type="project" value="UniProtKB-SubCell"/>
</dbReference>
<sequence length="326" mass="34182">MITRPTRPERPERFDGDLKVVSLGGGHGLAASLSALRRLTTELTGVVTVADNGGSSGRLRQELGGLPPGDLRMALAALCGDDEWGRTWASILQHRFSSGGPLDGHAVGNLLIAAIWDQFGDEVAGLDLVGDLLGAQGRVLPMAAVPLDIEADVHLRSAPDRLTVVRGQVEVASTDGQVISVRLDPSDPPACPEAVRAVEDADWVVVGPGSWFTSVMPTLLVPGLRDVLISTPAKRALVLNLAEQTGETEGLSPTDHLEVLAAHAPELRLDAVIADTSLVDARGTLESTAQSLGARLYVSDLSQGPASDQHDPARLAAAFGHVMRQA</sequence>
<dbReference type="PANTHER" id="PTHR30135:SF3">
    <property type="entry name" value="GLUCONEOGENESIS FACTOR-RELATED"/>
    <property type="match status" value="1"/>
</dbReference>
<evidence type="ECO:0000313" key="3">
    <source>
        <dbReference type="EMBL" id="KAA1375989.1"/>
    </source>
</evidence>
<dbReference type="InterPro" id="IPR038136">
    <property type="entry name" value="CofD-like_dom_sf"/>
</dbReference>
<gene>
    <name evidence="3" type="primary">yvcK</name>
    <name evidence="3" type="ORF">ESP62_011035</name>
</gene>
<dbReference type="EMBL" id="SDPP02000003">
    <property type="protein sequence ID" value="KAA1375989.1"/>
    <property type="molecule type" value="Genomic_DNA"/>
</dbReference>
<comment type="subcellular location">
    <subcellularLocation>
        <location evidence="2">Cytoplasm</location>
    </subcellularLocation>
</comment>
<dbReference type="GO" id="GO:0043743">
    <property type="term" value="F:LPPG:FO 2-phospho-L-lactate transferase activity"/>
    <property type="evidence" value="ECO:0007669"/>
    <property type="project" value="InterPro"/>
</dbReference>
<reference evidence="3" key="1">
    <citation type="submission" date="2019-09" db="EMBL/GenBank/DDBJ databases">
        <authorList>
            <person name="Li J."/>
        </authorList>
    </citation>
    <scope>NUCLEOTIDE SEQUENCE [LARGE SCALE GENOMIC DNA]</scope>
    <source>
        <strain evidence="3">NRBC 14897</strain>
    </source>
</reference>
<comment type="similarity">
    <text evidence="2">Belongs to the gluconeogenesis factor family.</text>
</comment>
<dbReference type="HAMAP" id="MF_00973">
    <property type="entry name" value="Gluconeogen_factor"/>
    <property type="match status" value="1"/>
</dbReference>
<dbReference type="OrthoDB" id="9783842at2"/>
<dbReference type="PANTHER" id="PTHR30135">
    <property type="entry name" value="UNCHARACTERIZED PROTEIN YVCK-RELATED"/>
    <property type="match status" value="1"/>
</dbReference>
<protein>
    <recommendedName>
        <fullName evidence="2">Putative gluconeogenesis factor</fullName>
    </recommendedName>
</protein>
<dbReference type="GO" id="GO:0008360">
    <property type="term" value="P:regulation of cell shape"/>
    <property type="evidence" value="ECO:0007669"/>
    <property type="project" value="UniProtKB-UniRule"/>
</dbReference>
<comment type="function">
    <text evidence="2">Required for morphogenesis under gluconeogenic growth conditions.</text>
</comment>
<evidence type="ECO:0000256" key="1">
    <source>
        <dbReference type="ARBA" id="ARBA00022490"/>
    </source>
</evidence>
<dbReference type="Proteomes" id="UP001515100">
    <property type="component" value="Unassembled WGS sequence"/>
</dbReference>
<dbReference type="NCBIfam" id="TIGR01826">
    <property type="entry name" value="CofD_related"/>
    <property type="match status" value="1"/>
</dbReference>
<evidence type="ECO:0000313" key="4">
    <source>
        <dbReference type="Proteomes" id="UP001515100"/>
    </source>
</evidence>
<dbReference type="SUPFAM" id="SSF142338">
    <property type="entry name" value="CofD-like"/>
    <property type="match status" value="1"/>
</dbReference>
<dbReference type="Gene3D" id="3.40.50.10680">
    <property type="entry name" value="CofD-like domains"/>
    <property type="match status" value="1"/>
</dbReference>
<evidence type="ECO:0000256" key="2">
    <source>
        <dbReference type="HAMAP-Rule" id="MF_00973"/>
    </source>
</evidence>
<organism evidence="3 4">
    <name type="scientific">Aeromicrobium fastidiosum</name>
    <dbReference type="NCBI Taxonomy" id="52699"/>
    <lineage>
        <taxon>Bacteria</taxon>
        <taxon>Bacillati</taxon>
        <taxon>Actinomycetota</taxon>
        <taxon>Actinomycetes</taxon>
        <taxon>Propionibacteriales</taxon>
        <taxon>Nocardioidaceae</taxon>
        <taxon>Aeromicrobium</taxon>
    </lineage>
</organism>
<accession>A0A641AMW3</accession>
<comment type="caution">
    <text evidence="3">The sequence shown here is derived from an EMBL/GenBank/DDBJ whole genome shotgun (WGS) entry which is preliminary data.</text>
</comment>
<proteinExistence type="inferred from homology"/>
<dbReference type="InterPro" id="IPR002882">
    <property type="entry name" value="CofD"/>
</dbReference>
<keyword evidence="4" id="KW-1185">Reference proteome</keyword>
<dbReference type="AlphaFoldDB" id="A0A641AMW3"/>
<dbReference type="InterPro" id="IPR010119">
    <property type="entry name" value="Gluconeogen_factor"/>
</dbReference>